<accession>A0A5N5T5X1</accession>
<evidence type="ECO:0000313" key="6">
    <source>
        <dbReference type="EMBL" id="KAB7501991.1"/>
    </source>
</evidence>
<keyword evidence="3" id="KW-0378">Hydrolase</keyword>
<dbReference type="AlphaFoldDB" id="A0A5N5T5X1"/>
<feature type="non-terminal residue" evidence="6">
    <location>
        <position position="1"/>
    </location>
</feature>
<dbReference type="PANTHER" id="PTHR43142:SF1">
    <property type="entry name" value="CARBOXYLIC ESTER HYDROLASE"/>
    <property type="match status" value="1"/>
</dbReference>
<dbReference type="EMBL" id="SEYY01008881">
    <property type="protein sequence ID" value="KAB7501991.1"/>
    <property type="molecule type" value="Genomic_DNA"/>
</dbReference>
<dbReference type="OrthoDB" id="6367552at2759"/>
<dbReference type="Gene3D" id="3.40.50.1820">
    <property type="entry name" value="alpha/beta hydrolase"/>
    <property type="match status" value="1"/>
</dbReference>
<dbReference type="PANTHER" id="PTHR43142">
    <property type="entry name" value="CARBOXYLIC ESTER HYDROLASE"/>
    <property type="match status" value="1"/>
</dbReference>
<evidence type="ECO:0000259" key="5">
    <source>
        <dbReference type="Pfam" id="PF00135"/>
    </source>
</evidence>
<sequence>GVIAESGSALDHWAYDEDSTYATWYYEHYVGCDIYETEDEILDCMRKVPFQDLVEASHTLSKEDRKHGLLGFRGCSPTIQTFNDTKLDFDNILYQHPRDFMINRDFQDVPFLTGANREEGSLIVGAMYQGFLVPNNLTNNATYLREEMLRDMLLSIAKSMQKRYCGHIDLADLEVSQYCLIDIGGALLLKAGSWQMSNYHSYYSKYKTFYYSFEFDSDDSMGNWVKSKSSNLYTGITHADELQYIFAMPAIMDDFPGQKTVYERMTLLWTNFAKYLDPTPDEDSKWKDLDIPKWTPYEFEDPHFMVIDANFTVLEDYSDRWTITNDQMGPKVEAKESEVKCAHKEG</sequence>
<evidence type="ECO:0000256" key="1">
    <source>
        <dbReference type="ARBA" id="ARBA00005964"/>
    </source>
</evidence>
<keyword evidence="4" id="KW-0325">Glycoprotein</keyword>
<comment type="similarity">
    <text evidence="1">Belongs to the type-B carboxylesterase/lipase family.</text>
</comment>
<dbReference type="InterPro" id="IPR002018">
    <property type="entry name" value="CarbesteraseB"/>
</dbReference>
<protein>
    <recommendedName>
        <fullName evidence="5">Carboxylesterase type B domain-containing protein</fullName>
    </recommendedName>
</protein>
<dbReference type="Proteomes" id="UP000326759">
    <property type="component" value="Unassembled WGS sequence"/>
</dbReference>
<gene>
    <name evidence="6" type="ORF">Anas_00405</name>
</gene>
<keyword evidence="2" id="KW-0719">Serine esterase</keyword>
<evidence type="ECO:0000313" key="7">
    <source>
        <dbReference type="Proteomes" id="UP000326759"/>
    </source>
</evidence>
<reference evidence="6 7" key="1">
    <citation type="journal article" date="2019" name="PLoS Biol.">
        <title>Sex chromosomes control vertical transmission of feminizing Wolbachia symbionts in an isopod.</title>
        <authorList>
            <person name="Becking T."/>
            <person name="Chebbi M.A."/>
            <person name="Giraud I."/>
            <person name="Moumen B."/>
            <person name="Laverre T."/>
            <person name="Caubet Y."/>
            <person name="Peccoud J."/>
            <person name="Gilbert C."/>
            <person name="Cordaux R."/>
        </authorList>
    </citation>
    <scope>NUCLEOTIDE SEQUENCE [LARGE SCALE GENOMIC DNA]</scope>
    <source>
        <strain evidence="6">ANa2</strain>
        <tissue evidence="6">Whole body excluding digestive tract and cuticle</tissue>
    </source>
</reference>
<dbReference type="GO" id="GO:0052689">
    <property type="term" value="F:carboxylic ester hydrolase activity"/>
    <property type="evidence" value="ECO:0007669"/>
    <property type="project" value="UniProtKB-KW"/>
</dbReference>
<evidence type="ECO:0000256" key="4">
    <source>
        <dbReference type="ARBA" id="ARBA00023180"/>
    </source>
</evidence>
<dbReference type="SUPFAM" id="SSF53474">
    <property type="entry name" value="alpha/beta-Hydrolases"/>
    <property type="match status" value="1"/>
</dbReference>
<dbReference type="Pfam" id="PF00135">
    <property type="entry name" value="COesterase"/>
    <property type="match status" value="1"/>
</dbReference>
<feature type="domain" description="Carboxylesterase type B" evidence="5">
    <location>
        <begin position="2"/>
        <end position="312"/>
    </location>
</feature>
<organism evidence="6 7">
    <name type="scientific">Armadillidium nasatum</name>
    <dbReference type="NCBI Taxonomy" id="96803"/>
    <lineage>
        <taxon>Eukaryota</taxon>
        <taxon>Metazoa</taxon>
        <taxon>Ecdysozoa</taxon>
        <taxon>Arthropoda</taxon>
        <taxon>Crustacea</taxon>
        <taxon>Multicrustacea</taxon>
        <taxon>Malacostraca</taxon>
        <taxon>Eumalacostraca</taxon>
        <taxon>Peracarida</taxon>
        <taxon>Isopoda</taxon>
        <taxon>Oniscidea</taxon>
        <taxon>Crinocheta</taxon>
        <taxon>Armadillidiidae</taxon>
        <taxon>Armadillidium</taxon>
    </lineage>
</organism>
<name>A0A5N5T5X1_9CRUS</name>
<evidence type="ECO:0000256" key="2">
    <source>
        <dbReference type="ARBA" id="ARBA00022487"/>
    </source>
</evidence>
<dbReference type="InterPro" id="IPR029058">
    <property type="entry name" value="AB_hydrolase_fold"/>
</dbReference>
<comment type="caution">
    <text evidence="6">The sequence shown here is derived from an EMBL/GenBank/DDBJ whole genome shotgun (WGS) entry which is preliminary data.</text>
</comment>
<keyword evidence="7" id="KW-1185">Reference proteome</keyword>
<proteinExistence type="inferred from homology"/>
<evidence type="ECO:0000256" key="3">
    <source>
        <dbReference type="ARBA" id="ARBA00022801"/>
    </source>
</evidence>